<organism evidence="9 10">
    <name type="scientific">Streptomyces macrolidinus</name>
    <dbReference type="NCBI Taxonomy" id="2952607"/>
    <lineage>
        <taxon>Bacteria</taxon>
        <taxon>Bacillati</taxon>
        <taxon>Actinomycetota</taxon>
        <taxon>Actinomycetes</taxon>
        <taxon>Kitasatosporales</taxon>
        <taxon>Streptomycetaceae</taxon>
        <taxon>Streptomyces</taxon>
    </lineage>
</organism>
<keyword evidence="10" id="KW-1185">Reference proteome</keyword>
<evidence type="ECO:0000256" key="6">
    <source>
        <dbReference type="ARBA" id="ARBA00022825"/>
    </source>
</evidence>
<accession>A0ABT0Z9V1</accession>
<comment type="caution">
    <text evidence="9">The sequence shown here is derived from an EMBL/GenBank/DDBJ whole genome shotgun (WGS) entry which is preliminary data.</text>
</comment>
<dbReference type="PANTHER" id="PTHR42881">
    <property type="entry name" value="PROLYL ENDOPEPTIDASE"/>
    <property type="match status" value="1"/>
</dbReference>
<dbReference type="PROSITE" id="PS00708">
    <property type="entry name" value="PRO_ENDOPEP_SER"/>
    <property type="match status" value="1"/>
</dbReference>
<evidence type="ECO:0000256" key="5">
    <source>
        <dbReference type="ARBA" id="ARBA00022801"/>
    </source>
</evidence>
<dbReference type="InterPro" id="IPR023302">
    <property type="entry name" value="Pept_S9A_N"/>
</dbReference>
<dbReference type="SUPFAM" id="SSF50993">
    <property type="entry name" value="Peptidase/esterase 'gauge' domain"/>
    <property type="match status" value="1"/>
</dbReference>
<evidence type="ECO:0000313" key="9">
    <source>
        <dbReference type="EMBL" id="MCN9239969.1"/>
    </source>
</evidence>
<evidence type="ECO:0000256" key="4">
    <source>
        <dbReference type="ARBA" id="ARBA00022670"/>
    </source>
</evidence>
<dbReference type="InterPro" id="IPR051167">
    <property type="entry name" value="Prolyl_oligopep/macrocyclase"/>
</dbReference>
<reference evidence="9 10" key="1">
    <citation type="submission" date="2022-05" db="EMBL/GenBank/DDBJ databases">
        <title>Streptomyces sp. nov. RY43-2 isolated from soil of a peat swamp forest.</title>
        <authorList>
            <person name="Kanchanasin P."/>
            <person name="Tanasupawat S."/>
            <person name="Phongsopitanun W."/>
        </authorList>
    </citation>
    <scope>NUCLEOTIDE SEQUENCE [LARGE SCALE GENOMIC DNA]</scope>
    <source>
        <strain evidence="9 10">RY43-2</strain>
    </source>
</reference>
<keyword evidence="4" id="KW-0645">Protease</keyword>
<dbReference type="EC" id="3.4.21.26" evidence="3"/>
<feature type="domain" description="Peptidase S9 prolyl oligopeptidase catalytic" evidence="7">
    <location>
        <begin position="485"/>
        <end position="690"/>
    </location>
</feature>
<dbReference type="Proteomes" id="UP001523219">
    <property type="component" value="Unassembled WGS sequence"/>
</dbReference>
<comment type="catalytic activity">
    <reaction evidence="1">
        <text>Hydrolysis of Pro-|-Xaa &gt;&gt; Ala-|-Xaa in oligopeptides.</text>
        <dbReference type="EC" id="3.4.21.26"/>
    </reaction>
</comment>
<dbReference type="InterPro" id="IPR002471">
    <property type="entry name" value="Pept_S9_AS"/>
</dbReference>
<feature type="domain" description="Peptidase S9A N-terminal" evidence="8">
    <location>
        <begin position="17"/>
        <end position="415"/>
    </location>
</feature>
<gene>
    <name evidence="9" type="ORF">NGF19_04055</name>
</gene>
<dbReference type="Gene3D" id="3.40.50.1820">
    <property type="entry name" value="alpha/beta hydrolase"/>
    <property type="match status" value="1"/>
</dbReference>
<protein>
    <recommendedName>
        <fullName evidence="3">prolyl oligopeptidase</fullName>
        <ecNumber evidence="3">3.4.21.26</ecNumber>
    </recommendedName>
</protein>
<keyword evidence="6" id="KW-0720">Serine protease</keyword>
<dbReference type="InterPro" id="IPR001375">
    <property type="entry name" value="Peptidase_S9_cat"/>
</dbReference>
<dbReference type="SUPFAM" id="SSF53474">
    <property type="entry name" value="alpha/beta-Hydrolases"/>
    <property type="match status" value="1"/>
</dbReference>
<dbReference type="InterPro" id="IPR029058">
    <property type="entry name" value="AB_hydrolase_fold"/>
</dbReference>
<dbReference type="EMBL" id="JAMWMR010000002">
    <property type="protein sequence ID" value="MCN9239969.1"/>
    <property type="molecule type" value="Genomic_DNA"/>
</dbReference>
<dbReference type="Gene3D" id="2.130.10.120">
    <property type="entry name" value="Prolyl oligopeptidase, N-terminal domain"/>
    <property type="match status" value="1"/>
</dbReference>
<dbReference type="PRINTS" id="PR00862">
    <property type="entry name" value="PROLIGOPTASE"/>
</dbReference>
<evidence type="ECO:0000256" key="2">
    <source>
        <dbReference type="ARBA" id="ARBA00005228"/>
    </source>
</evidence>
<dbReference type="InterPro" id="IPR002470">
    <property type="entry name" value="Peptidase_S9A"/>
</dbReference>
<dbReference type="PANTHER" id="PTHR42881:SF2">
    <property type="entry name" value="PROLYL ENDOPEPTIDASE"/>
    <property type="match status" value="1"/>
</dbReference>
<sequence>MTDEEYGAGQLVHALREAVTDDIFGRRVHDPYRWLEDASCERTLEWQTAQDALYDASRRAWTQRFGPRLRELYGAAEQEVPLWRGGRKFFLRRQPGDEHAVLCTTTQDEAERVLLDPDRACTDQVTVVLERWAPSPDGRLVACQLSADGAETANLMILDVASGRLEDDGIRGCRNSPVAWLPDSRSFYYVRPPYERGANRTLGTERWLWLHQVGTCADDDIRVLGSDDDPRRVYGISLDGDGRLLLASVSLAPASPRQLLLADLARCGAEQPLWRRIRPGSAAHVRGEIGPDGLLYLLTDDQAPHHRLCVVDPAQPNGQWREVIKEDPEAVLTGFAHLGGGLLLAVWARDAISDITVHRSDTGETTGHLPLSRPGTMTGLTVNAPTDDAPGEAWLGYSSMTDPGHVLRYDGSSGRLVRSGPSTRCVTRPHIKAHHVRYPSMDGTSVGMLLLASDASPRRPRPLLLTGYGGFGVSMGPVYQPDAVAWVEAGGVYAVAQVRGGGEQGAQWHRAGTGAAKQNSIDDFNAAAEWLVSHDWTTPDQLGAVGSSNGGLLVGAALVQRPELYRAVVCSAPLLDMVRYEQSGLGHLWRAEYGRVNDPTEAQWLIDYSPYHHVREGTDYPAVLFAVFEGDTRVDPAHARKMCAALQHASSSGRPVLLRYERGSGHGKRTMSQAAALGADSLAFLSEQLGLEG</sequence>
<dbReference type="Pfam" id="PF02897">
    <property type="entry name" value="Peptidase_S9_N"/>
    <property type="match status" value="1"/>
</dbReference>
<evidence type="ECO:0000259" key="7">
    <source>
        <dbReference type="Pfam" id="PF00326"/>
    </source>
</evidence>
<keyword evidence="5" id="KW-0378">Hydrolase</keyword>
<evidence type="ECO:0000259" key="8">
    <source>
        <dbReference type="Pfam" id="PF02897"/>
    </source>
</evidence>
<evidence type="ECO:0000313" key="10">
    <source>
        <dbReference type="Proteomes" id="UP001523219"/>
    </source>
</evidence>
<name>A0ABT0Z9V1_9ACTN</name>
<evidence type="ECO:0000256" key="3">
    <source>
        <dbReference type="ARBA" id="ARBA00011897"/>
    </source>
</evidence>
<evidence type="ECO:0000256" key="1">
    <source>
        <dbReference type="ARBA" id="ARBA00001070"/>
    </source>
</evidence>
<proteinExistence type="inferred from homology"/>
<dbReference type="Pfam" id="PF00326">
    <property type="entry name" value="Peptidase_S9"/>
    <property type="match status" value="1"/>
</dbReference>
<dbReference type="RefSeq" id="WP_252422190.1">
    <property type="nucleotide sequence ID" value="NZ_JAMWMR010000002.1"/>
</dbReference>
<comment type="similarity">
    <text evidence="2">Belongs to the peptidase S9A family.</text>
</comment>